<comment type="caution">
    <text evidence="1">The sequence shown here is derived from an EMBL/GenBank/DDBJ whole genome shotgun (WGS) entry which is preliminary data.</text>
</comment>
<accession>A0A8T4KZJ0</accession>
<name>A0A8T4KZJ0_9ARCH</name>
<dbReference type="AlphaFoldDB" id="A0A8T4KZJ0"/>
<proteinExistence type="predicted"/>
<evidence type="ECO:0000313" key="1">
    <source>
        <dbReference type="EMBL" id="MBS3057105.1"/>
    </source>
</evidence>
<evidence type="ECO:0000313" key="2">
    <source>
        <dbReference type="Proteomes" id="UP000677687"/>
    </source>
</evidence>
<reference evidence="1" key="1">
    <citation type="submission" date="2021-03" db="EMBL/GenBank/DDBJ databases">
        <authorList>
            <person name="Jaffe A."/>
        </authorList>
    </citation>
    <scope>NUCLEOTIDE SEQUENCE</scope>
    <source>
        <strain evidence="1">RIFCSPHIGHO2_01_FULL_AR10_44_11</strain>
    </source>
</reference>
<gene>
    <name evidence="1" type="ORF">J4415_00585</name>
</gene>
<sequence length="62" mass="7323">MRRVTAFRKRLAKGEKSTMRTVEKFFFSDIEQAGKHPSFASVMDTEGDVIRKIKYNLKKQKR</sequence>
<protein>
    <submittedName>
        <fullName evidence="1">Uncharacterized protein</fullName>
    </submittedName>
</protein>
<dbReference type="Proteomes" id="UP000677687">
    <property type="component" value="Unassembled WGS sequence"/>
</dbReference>
<dbReference type="EMBL" id="JAGVWD010000008">
    <property type="protein sequence ID" value="MBS3057105.1"/>
    <property type="molecule type" value="Genomic_DNA"/>
</dbReference>
<reference evidence="1" key="2">
    <citation type="submission" date="2021-05" db="EMBL/GenBank/DDBJ databases">
        <title>Protein family content uncovers lineage relationships and bacterial pathway maintenance mechanisms in DPANN archaea.</title>
        <authorList>
            <person name="Castelle C.J."/>
            <person name="Meheust R."/>
            <person name="Jaffe A.L."/>
            <person name="Seitz K."/>
            <person name="Gong X."/>
            <person name="Baker B.J."/>
            <person name="Banfield J.F."/>
        </authorList>
    </citation>
    <scope>NUCLEOTIDE SEQUENCE</scope>
    <source>
        <strain evidence="1">RIFCSPHIGHO2_01_FULL_AR10_44_11</strain>
    </source>
</reference>
<organism evidence="1 2">
    <name type="scientific">Candidatus Iainarchaeum sp</name>
    <dbReference type="NCBI Taxonomy" id="3101447"/>
    <lineage>
        <taxon>Archaea</taxon>
        <taxon>Candidatus Iainarchaeota</taxon>
        <taxon>Candidatus Iainarchaeia</taxon>
        <taxon>Candidatus Iainarchaeales</taxon>
        <taxon>Candidatus Iainarchaeaceae</taxon>
        <taxon>Candidatus Iainarchaeum</taxon>
    </lineage>
</organism>